<protein>
    <submittedName>
        <fullName evidence="4">Single-stranded DNA-binding protein</fullName>
    </submittedName>
</protein>
<dbReference type="Proteomes" id="UP000775500">
    <property type="component" value="Unassembled WGS sequence"/>
</dbReference>
<organism evidence="4 5">
    <name type="scientific">Faecalicoccus acidiformans</name>
    <dbReference type="NCBI Taxonomy" id="915173"/>
    <lineage>
        <taxon>Bacteria</taxon>
        <taxon>Bacillati</taxon>
        <taxon>Bacillota</taxon>
        <taxon>Erysipelotrichia</taxon>
        <taxon>Erysipelotrichales</taxon>
        <taxon>Erysipelotrichaceae</taxon>
        <taxon>Faecalicoccus</taxon>
    </lineage>
</organism>
<comment type="caution">
    <text evidence="4">The sequence shown here is derived from an EMBL/GenBank/DDBJ whole genome shotgun (WGS) entry which is preliminary data.</text>
</comment>
<dbReference type="RefSeq" id="WP_204684930.1">
    <property type="nucleotide sequence ID" value="NZ_JACJLU010000002.1"/>
</dbReference>
<gene>
    <name evidence="4" type="ORF">H5982_02535</name>
</gene>
<evidence type="ECO:0000256" key="1">
    <source>
        <dbReference type="ARBA" id="ARBA00023125"/>
    </source>
</evidence>
<dbReference type="SUPFAM" id="SSF50249">
    <property type="entry name" value="Nucleic acid-binding proteins"/>
    <property type="match status" value="1"/>
</dbReference>
<sequence>MKNNEFFLDGFMLKNPELLTSKDGKSYCKGSVSVRTGKKNEAGYYDSYIFYFTAFDQTAEYMARECGKGTRVNLWGVLKKTSYTIQEAETDAHGNISARSKTINSIELIVRDVNVTRKAQKKDESEEEKKDNQEETNIPEKVDGIEPYTEEANPEPEEEMSEEEWYEQNKATPETVPGLVGYDDDDNNWT</sequence>
<dbReference type="GO" id="GO:0003677">
    <property type="term" value="F:DNA binding"/>
    <property type="evidence" value="ECO:0007669"/>
    <property type="project" value="UniProtKB-KW"/>
</dbReference>
<evidence type="ECO:0000313" key="5">
    <source>
        <dbReference type="Proteomes" id="UP000775500"/>
    </source>
</evidence>
<dbReference type="PROSITE" id="PS50935">
    <property type="entry name" value="SSB"/>
    <property type="match status" value="1"/>
</dbReference>
<feature type="compositionally biased region" description="Basic and acidic residues" evidence="3">
    <location>
        <begin position="121"/>
        <end position="144"/>
    </location>
</feature>
<keyword evidence="5" id="KW-1185">Reference proteome</keyword>
<keyword evidence="1 2" id="KW-0238">DNA-binding</keyword>
<name>A0ABS2FN09_9FIRM</name>
<evidence type="ECO:0000313" key="4">
    <source>
        <dbReference type="EMBL" id="MBM6830985.1"/>
    </source>
</evidence>
<proteinExistence type="predicted"/>
<dbReference type="Gene3D" id="2.40.50.140">
    <property type="entry name" value="Nucleic acid-binding proteins"/>
    <property type="match status" value="1"/>
</dbReference>
<accession>A0ABS2FN09</accession>
<feature type="region of interest" description="Disordered" evidence="3">
    <location>
        <begin position="117"/>
        <end position="190"/>
    </location>
</feature>
<dbReference type="InterPro" id="IPR000424">
    <property type="entry name" value="Primosome_PriB/ssb"/>
</dbReference>
<dbReference type="EMBL" id="JACJLU010000002">
    <property type="protein sequence ID" value="MBM6830985.1"/>
    <property type="molecule type" value="Genomic_DNA"/>
</dbReference>
<dbReference type="InterPro" id="IPR012340">
    <property type="entry name" value="NA-bd_OB-fold"/>
</dbReference>
<feature type="compositionally biased region" description="Acidic residues" evidence="3">
    <location>
        <begin position="148"/>
        <end position="166"/>
    </location>
</feature>
<reference evidence="4 5" key="1">
    <citation type="journal article" date="2021" name="Sci. Rep.">
        <title>The distribution of antibiotic resistance genes in chicken gut microbiota commensals.</title>
        <authorList>
            <person name="Juricova H."/>
            <person name="Matiasovicova J."/>
            <person name="Kubasova T."/>
            <person name="Cejkova D."/>
            <person name="Rychlik I."/>
        </authorList>
    </citation>
    <scope>NUCLEOTIDE SEQUENCE [LARGE SCALE GENOMIC DNA]</scope>
    <source>
        <strain evidence="4 5">An423</strain>
    </source>
</reference>
<evidence type="ECO:0000256" key="3">
    <source>
        <dbReference type="SAM" id="MobiDB-lite"/>
    </source>
</evidence>
<dbReference type="Pfam" id="PF00436">
    <property type="entry name" value="SSB"/>
    <property type="match status" value="1"/>
</dbReference>
<evidence type="ECO:0000256" key="2">
    <source>
        <dbReference type="PROSITE-ProRule" id="PRU00252"/>
    </source>
</evidence>